<protein>
    <recommendedName>
        <fullName evidence="4">Reverse transcriptase</fullName>
    </recommendedName>
</protein>
<dbReference type="Proteomes" id="UP001162162">
    <property type="component" value="Unassembled WGS sequence"/>
</dbReference>
<accession>A0AAV8Y2A2</accession>
<organism evidence="2 3">
    <name type="scientific">Aromia moschata</name>
    <dbReference type="NCBI Taxonomy" id="1265417"/>
    <lineage>
        <taxon>Eukaryota</taxon>
        <taxon>Metazoa</taxon>
        <taxon>Ecdysozoa</taxon>
        <taxon>Arthropoda</taxon>
        <taxon>Hexapoda</taxon>
        <taxon>Insecta</taxon>
        <taxon>Pterygota</taxon>
        <taxon>Neoptera</taxon>
        <taxon>Endopterygota</taxon>
        <taxon>Coleoptera</taxon>
        <taxon>Polyphaga</taxon>
        <taxon>Cucujiformia</taxon>
        <taxon>Chrysomeloidea</taxon>
        <taxon>Cerambycidae</taxon>
        <taxon>Cerambycinae</taxon>
        <taxon>Callichromatini</taxon>
        <taxon>Aromia</taxon>
    </lineage>
</organism>
<name>A0AAV8Y2A2_9CUCU</name>
<feature type="coiled-coil region" evidence="1">
    <location>
        <begin position="17"/>
        <end position="55"/>
    </location>
</feature>
<keyword evidence="1" id="KW-0175">Coiled coil</keyword>
<proteinExistence type="predicted"/>
<gene>
    <name evidence="2" type="ORF">NQ318_011655</name>
</gene>
<evidence type="ECO:0000256" key="1">
    <source>
        <dbReference type="SAM" id="Coils"/>
    </source>
</evidence>
<evidence type="ECO:0000313" key="2">
    <source>
        <dbReference type="EMBL" id="KAJ8944749.1"/>
    </source>
</evidence>
<keyword evidence="3" id="KW-1185">Reference proteome</keyword>
<dbReference type="AlphaFoldDB" id="A0AAV8Y2A2"/>
<dbReference type="PANTHER" id="PTHR19446">
    <property type="entry name" value="REVERSE TRANSCRIPTASES"/>
    <property type="match status" value="1"/>
</dbReference>
<evidence type="ECO:0008006" key="4">
    <source>
        <dbReference type="Google" id="ProtNLM"/>
    </source>
</evidence>
<evidence type="ECO:0000313" key="3">
    <source>
        <dbReference type="Proteomes" id="UP001162162"/>
    </source>
</evidence>
<reference evidence="2" key="1">
    <citation type="journal article" date="2023" name="Insect Mol. Biol.">
        <title>Genome sequencing provides insights into the evolution of gene families encoding plant cell wall-degrading enzymes in longhorned beetles.</title>
        <authorList>
            <person name="Shin N.R."/>
            <person name="Okamura Y."/>
            <person name="Kirsch R."/>
            <person name="Pauchet Y."/>
        </authorList>
    </citation>
    <scope>NUCLEOTIDE SEQUENCE</scope>
    <source>
        <strain evidence="2">AMC_N1</strain>
    </source>
</reference>
<dbReference type="EMBL" id="JAPWTK010000241">
    <property type="protein sequence ID" value="KAJ8944749.1"/>
    <property type="molecule type" value="Genomic_DNA"/>
</dbReference>
<sequence>MEIGMMRTECTRKKRTLTRVNGRMTSTEEEKTEARENYKVSKNALNKAIIRAKQEAWDRIVEDVENDIWGQGYKIATKQFRKKNELPDHIIIEEAEKLFPRQVICDWNYEPINPQDIPLFTEEEIRNVANNLKTKRAPGPDCVPPELVKAAVEIATSEYTELMSNLLIQGIFPKMWKEAKLAYTLTGE</sequence>
<comment type="caution">
    <text evidence="2">The sequence shown here is derived from an EMBL/GenBank/DDBJ whole genome shotgun (WGS) entry which is preliminary data.</text>
</comment>